<organism evidence="1 2">
    <name type="scientific">Camellia lanceoleosa</name>
    <dbReference type="NCBI Taxonomy" id="1840588"/>
    <lineage>
        <taxon>Eukaryota</taxon>
        <taxon>Viridiplantae</taxon>
        <taxon>Streptophyta</taxon>
        <taxon>Embryophyta</taxon>
        <taxon>Tracheophyta</taxon>
        <taxon>Spermatophyta</taxon>
        <taxon>Magnoliopsida</taxon>
        <taxon>eudicotyledons</taxon>
        <taxon>Gunneridae</taxon>
        <taxon>Pentapetalae</taxon>
        <taxon>asterids</taxon>
        <taxon>Ericales</taxon>
        <taxon>Theaceae</taxon>
        <taxon>Camellia</taxon>
    </lineage>
</organism>
<gene>
    <name evidence="1" type="ORF">LOK49_LG04G01147</name>
</gene>
<evidence type="ECO:0000313" key="2">
    <source>
        <dbReference type="Proteomes" id="UP001060215"/>
    </source>
</evidence>
<dbReference type="EMBL" id="CM045759">
    <property type="protein sequence ID" value="KAI8018379.1"/>
    <property type="molecule type" value="Genomic_DNA"/>
</dbReference>
<accession>A0ACC0HZ47</accession>
<keyword evidence="2" id="KW-1185">Reference proteome</keyword>
<comment type="caution">
    <text evidence="1">The sequence shown here is derived from an EMBL/GenBank/DDBJ whole genome shotgun (WGS) entry which is preliminary data.</text>
</comment>
<proteinExistence type="predicted"/>
<evidence type="ECO:0000313" key="1">
    <source>
        <dbReference type="EMBL" id="KAI8018379.1"/>
    </source>
</evidence>
<protein>
    <submittedName>
        <fullName evidence="1">Uncharacterized protein</fullName>
    </submittedName>
</protein>
<sequence>MLRALSTRRTGGGYKRLDDHHEPSVGVSEVKLKRVTSMPAKLFGSCIKLNQDELNFPDNFSAKQVKKVSKIHPIFSLLDTRRKKKATARPEFARYVEYLKEGGIYGI</sequence>
<name>A0ACC0HZ47_9ERIC</name>
<reference evidence="1 2" key="1">
    <citation type="journal article" date="2022" name="Plant J.">
        <title>Chromosome-level genome of Camellia lanceoleosa provides a valuable resource for understanding genome evolution and self-incompatibility.</title>
        <authorList>
            <person name="Gong W."/>
            <person name="Xiao S."/>
            <person name="Wang L."/>
            <person name="Liao Z."/>
            <person name="Chang Y."/>
            <person name="Mo W."/>
            <person name="Hu G."/>
            <person name="Li W."/>
            <person name="Zhao G."/>
            <person name="Zhu H."/>
            <person name="Hu X."/>
            <person name="Ji K."/>
            <person name="Xiang X."/>
            <person name="Song Q."/>
            <person name="Yuan D."/>
            <person name="Jin S."/>
            <person name="Zhang L."/>
        </authorList>
    </citation>
    <scope>NUCLEOTIDE SEQUENCE [LARGE SCALE GENOMIC DNA]</scope>
    <source>
        <strain evidence="1">SQ_2022a</strain>
    </source>
</reference>
<dbReference type="Proteomes" id="UP001060215">
    <property type="component" value="Chromosome 2"/>
</dbReference>